<evidence type="ECO:0000256" key="1">
    <source>
        <dbReference type="SAM" id="MobiDB-lite"/>
    </source>
</evidence>
<protein>
    <submittedName>
        <fullName evidence="2">Uncharacterized protein</fullName>
    </submittedName>
</protein>
<sequence length="92" mass="10439">MTQHALTSVWTTRLTLTVSKSSGFKNGAHCAPFFLPSIHSGANPLPERARTLFQRRRTLKQARRQVYSPPPLRTAEARWRALPHPAPPFPLR</sequence>
<reference evidence="2 3" key="1">
    <citation type="journal article" date="2019" name="Sci. Rep.">
        <title>Differences in resource use lead to coexistence of seed-transmitted microbial populations.</title>
        <authorList>
            <person name="Torres-Cortes G."/>
            <person name="Garcia B.J."/>
            <person name="Compant S."/>
            <person name="Rezki S."/>
            <person name="Jones P."/>
            <person name="Preveaux A."/>
            <person name="Briand M."/>
            <person name="Roulet A."/>
            <person name="Bouchez O."/>
            <person name="Jacobson D."/>
            <person name="Barret M."/>
        </authorList>
    </citation>
    <scope>NUCLEOTIDE SEQUENCE [LARGE SCALE GENOMIC DNA]</scope>
    <source>
        <strain evidence="2 3">CFBP13511</strain>
    </source>
</reference>
<organism evidence="2 3">
    <name type="scientific">Erwinia persicina</name>
    <dbReference type="NCBI Taxonomy" id="55211"/>
    <lineage>
        <taxon>Bacteria</taxon>
        <taxon>Pseudomonadati</taxon>
        <taxon>Pseudomonadota</taxon>
        <taxon>Gammaproteobacteria</taxon>
        <taxon>Enterobacterales</taxon>
        <taxon>Erwiniaceae</taxon>
        <taxon>Erwinia</taxon>
    </lineage>
</organism>
<comment type="caution">
    <text evidence="2">The sequence shown here is derived from an EMBL/GenBank/DDBJ whole genome shotgun (WGS) entry which is preliminary data.</text>
</comment>
<name>A0A4U3FP46_9GAMM</name>
<evidence type="ECO:0000313" key="2">
    <source>
        <dbReference type="EMBL" id="TKJ95015.1"/>
    </source>
</evidence>
<accession>A0A4U3FP46</accession>
<dbReference type="EMBL" id="QGAC01000001">
    <property type="protein sequence ID" value="TKJ95015.1"/>
    <property type="molecule type" value="Genomic_DNA"/>
</dbReference>
<feature type="region of interest" description="Disordered" evidence="1">
    <location>
        <begin position="60"/>
        <end position="92"/>
    </location>
</feature>
<dbReference type="Proteomes" id="UP000306393">
    <property type="component" value="Unassembled WGS sequence"/>
</dbReference>
<proteinExistence type="predicted"/>
<gene>
    <name evidence="2" type="ORF">EpCFBP13511_01270</name>
</gene>
<dbReference type="OrthoDB" id="6638640at2"/>
<dbReference type="AlphaFoldDB" id="A0A4U3FP46"/>
<evidence type="ECO:0000313" key="3">
    <source>
        <dbReference type="Proteomes" id="UP000306393"/>
    </source>
</evidence>